<dbReference type="AlphaFoldDB" id="A0AAP0C485"/>
<dbReference type="PANTHER" id="PTHR31972">
    <property type="entry name" value="EXPRESSED PROTEIN"/>
    <property type="match status" value="1"/>
</dbReference>
<sequence length="241" mass="26563">MVVQVSQKSSCSSYKTVSNSVSPNLTPSIQTAATNLYKTILSSGDHHLITVTWCRSSVAQGLHINSGDDPTTGFRLNTNTRLFRKKRGSKAFETNGSKFGVVYDLSSAQYGAGAEPVDGHYVVVTVDSELGLFLGDMSVFKKVNKTGKEISQITKFSLVSRREHFYGKTLFSTKAKFSDAGNFHGILIRCGGEDDGVKNPNPNRTLSVWIDKRVVIRVKRLQWNFRGKQTVFVDGLAVDLM</sequence>
<dbReference type="Pfam" id="PF05910">
    <property type="entry name" value="DUF868"/>
    <property type="match status" value="1"/>
</dbReference>
<proteinExistence type="predicted"/>
<keyword evidence="2" id="KW-1185">Reference proteome</keyword>
<dbReference type="Proteomes" id="UP001408789">
    <property type="component" value="Unassembled WGS sequence"/>
</dbReference>
<organism evidence="1 2">
    <name type="scientific">Deinandra increscens subsp. villosa</name>
    <dbReference type="NCBI Taxonomy" id="3103831"/>
    <lineage>
        <taxon>Eukaryota</taxon>
        <taxon>Viridiplantae</taxon>
        <taxon>Streptophyta</taxon>
        <taxon>Embryophyta</taxon>
        <taxon>Tracheophyta</taxon>
        <taxon>Spermatophyta</taxon>
        <taxon>Magnoliopsida</taxon>
        <taxon>eudicotyledons</taxon>
        <taxon>Gunneridae</taxon>
        <taxon>Pentapetalae</taxon>
        <taxon>asterids</taxon>
        <taxon>campanulids</taxon>
        <taxon>Asterales</taxon>
        <taxon>Asteraceae</taxon>
        <taxon>Asteroideae</taxon>
        <taxon>Heliantheae alliance</taxon>
        <taxon>Madieae</taxon>
        <taxon>Madiinae</taxon>
        <taxon>Deinandra</taxon>
    </lineage>
</organism>
<evidence type="ECO:0000313" key="1">
    <source>
        <dbReference type="EMBL" id="KAK9048093.1"/>
    </source>
</evidence>
<comment type="caution">
    <text evidence="1">The sequence shown here is derived from an EMBL/GenBank/DDBJ whole genome shotgun (WGS) entry which is preliminary data.</text>
</comment>
<name>A0AAP0C485_9ASTR</name>
<reference evidence="1 2" key="1">
    <citation type="submission" date="2024-04" db="EMBL/GenBank/DDBJ databases">
        <title>The reference genome of an endangered Asteraceae, Deinandra increscens subsp. villosa, native to the Central Coast of California.</title>
        <authorList>
            <person name="Guilliams M."/>
            <person name="Hasenstab-Lehman K."/>
            <person name="Meyer R."/>
            <person name="Mcevoy S."/>
        </authorList>
    </citation>
    <scope>NUCLEOTIDE SEQUENCE [LARGE SCALE GENOMIC DNA]</scope>
    <source>
        <tissue evidence="1">Leaf</tissue>
    </source>
</reference>
<dbReference type="InterPro" id="IPR008586">
    <property type="entry name" value="DUF868_pln"/>
</dbReference>
<evidence type="ECO:0000313" key="2">
    <source>
        <dbReference type="Proteomes" id="UP001408789"/>
    </source>
</evidence>
<accession>A0AAP0C485</accession>
<protein>
    <submittedName>
        <fullName evidence="1">Uncharacterized protein</fullName>
    </submittedName>
</protein>
<gene>
    <name evidence="1" type="ORF">SSX86_032944</name>
</gene>
<dbReference type="PANTHER" id="PTHR31972:SF60">
    <property type="entry name" value="DUF868 FAMILY PROTEIN"/>
    <property type="match status" value="1"/>
</dbReference>
<dbReference type="EMBL" id="JBCNJP010015810">
    <property type="protein sequence ID" value="KAK9048093.1"/>
    <property type="molecule type" value="Genomic_DNA"/>
</dbReference>